<dbReference type="Pfam" id="PF00300">
    <property type="entry name" value="His_Phos_1"/>
    <property type="match status" value="1"/>
</dbReference>
<dbReference type="RefSeq" id="WP_201630175.1">
    <property type="nucleotide sequence ID" value="NZ_JAEQNB010000001.1"/>
</dbReference>
<organism evidence="1 2">
    <name type="scientific">Tumebacillus amylolyticus</name>
    <dbReference type="NCBI Taxonomy" id="2801339"/>
    <lineage>
        <taxon>Bacteria</taxon>
        <taxon>Bacillati</taxon>
        <taxon>Bacillota</taxon>
        <taxon>Bacilli</taxon>
        <taxon>Bacillales</taxon>
        <taxon>Alicyclobacillaceae</taxon>
        <taxon>Tumebacillus</taxon>
    </lineage>
</organism>
<dbReference type="InterPro" id="IPR050275">
    <property type="entry name" value="PGM_Phosphatase"/>
</dbReference>
<dbReference type="PANTHER" id="PTHR48100:SF59">
    <property type="entry name" value="ADENOSYLCOBALAMIN_ALPHA-RIBAZOLE PHOSPHATASE"/>
    <property type="match status" value="1"/>
</dbReference>
<keyword evidence="2" id="KW-1185">Reference proteome</keyword>
<dbReference type="Proteomes" id="UP000602284">
    <property type="component" value="Unassembled WGS sequence"/>
</dbReference>
<protein>
    <submittedName>
        <fullName evidence="1">Histidine phosphatase family protein</fullName>
    </submittedName>
</protein>
<dbReference type="PANTHER" id="PTHR48100">
    <property type="entry name" value="BROAD-SPECIFICITY PHOSPHATASE YOR283W-RELATED"/>
    <property type="match status" value="1"/>
</dbReference>
<comment type="caution">
    <text evidence="1">The sequence shown here is derived from an EMBL/GenBank/DDBJ whole genome shotgun (WGS) entry which is preliminary data.</text>
</comment>
<dbReference type="InterPro" id="IPR013078">
    <property type="entry name" value="His_Pase_superF_clade-1"/>
</dbReference>
<dbReference type="EMBL" id="JAEQNB010000001">
    <property type="protein sequence ID" value="MBL0385058.1"/>
    <property type="molecule type" value="Genomic_DNA"/>
</dbReference>
<sequence>MQILLIRHGESEADILKVHEGRADYPMTDRGRAQARKMARHVLEKFPPDIIWASTLKRASETAEILQSAINCPIHFLDELREHNNGNLAGQPDHIGPFPWELQPHEKHGEIGESHIEFRGRAEQVFSYIRNQSQDHKRIAIVCHGGMISRLMESFLQTPVVQNLWTLSGDTAIHLIEFTPRGRLIHFTNNTNHLNDE</sequence>
<dbReference type="InterPro" id="IPR029033">
    <property type="entry name" value="His_PPase_superfam"/>
</dbReference>
<evidence type="ECO:0000313" key="1">
    <source>
        <dbReference type="EMBL" id="MBL0385058.1"/>
    </source>
</evidence>
<proteinExistence type="predicted"/>
<name>A0ABS1J449_9BACL</name>
<gene>
    <name evidence="1" type="ORF">JJB07_00240</name>
</gene>
<dbReference type="SUPFAM" id="SSF53254">
    <property type="entry name" value="Phosphoglycerate mutase-like"/>
    <property type="match status" value="1"/>
</dbReference>
<accession>A0ABS1J449</accession>
<dbReference type="CDD" id="cd07067">
    <property type="entry name" value="HP_PGM_like"/>
    <property type="match status" value="1"/>
</dbReference>
<evidence type="ECO:0000313" key="2">
    <source>
        <dbReference type="Proteomes" id="UP000602284"/>
    </source>
</evidence>
<dbReference type="Gene3D" id="3.40.50.1240">
    <property type="entry name" value="Phosphoglycerate mutase-like"/>
    <property type="match status" value="1"/>
</dbReference>
<reference evidence="1 2" key="1">
    <citation type="submission" date="2021-01" db="EMBL/GenBank/DDBJ databases">
        <title>Tumebacillus sp. strain ITR2 16S ribosomal RNA gene Genome sequencing and assembly.</title>
        <authorList>
            <person name="Kang M."/>
        </authorList>
    </citation>
    <scope>NUCLEOTIDE SEQUENCE [LARGE SCALE GENOMIC DNA]</scope>
    <source>
        <strain evidence="1 2">ITR2</strain>
    </source>
</reference>
<dbReference type="SMART" id="SM00855">
    <property type="entry name" value="PGAM"/>
    <property type="match status" value="1"/>
</dbReference>